<dbReference type="SUPFAM" id="SSF46689">
    <property type="entry name" value="Homeodomain-like"/>
    <property type="match status" value="1"/>
</dbReference>
<feature type="DNA-binding region" description="H-T-H motif" evidence="4">
    <location>
        <begin position="36"/>
        <end position="55"/>
    </location>
</feature>
<dbReference type="Gene3D" id="1.10.357.10">
    <property type="entry name" value="Tetracycline Repressor, domain 2"/>
    <property type="match status" value="1"/>
</dbReference>
<evidence type="ECO:0000256" key="1">
    <source>
        <dbReference type="ARBA" id="ARBA00023015"/>
    </source>
</evidence>
<dbReference type="SUPFAM" id="SSF48498">
    <property type="entry name" value="Tetracyclin repressor-like, C-terminal domain"/>
    <property type="match status" value="1"/>
</dbReference>
<dbReference type="GO" id="GO:0000976">
    <property type="term" value="F:transcription cis-regulatory region binding"/>
    <property type="evidence" value="ECO:0007669"/>
    <property type="project" value="TreeGrafter"/>
</dbReference>
<evidence type="ECO:0000259" key="5">
    <source>
        <dbReference type="PROSITE" id="PS50977"/>
    </source>
</evidence>
<dbReference type="PRINTS" id="PR00455">
    <property type="entry name" value="HTHTETR"/>
</dbReference>
<dbReference type="InterPro" id="IPR050109">
    <property type="entry name" value="HTH-type_TetR-like_transc_reg"/>
</dbReference>
<reference evidence="6" key="1">
    <citation type="submission" date="2020-01" db="EMBL/GenBank/DDBJ databases">
        <authorList>
            <person name="Rat A."/>
        </authorList>
    </citation>
    <scope>NUCLEOTIDE SEQUENCE</scope>
    <source>
        <strain evidence="6">LMG 31231</strain>
    </source>
</reference>
<reference evidence="6" key="2">
    <citation type="journal article" date="2021" name="Syst. Appl. Microbiol.">
        <title>Roseomonas hellenica sp. nov., isolated from roots of wild-growing Alkanna tinctoria.</title>
        <authorList>
            <person name="Rat A."/>
            <person name="Naranjo H.D."/>
            <person name="Lebbe L."/>
            <person name="Cnockaert M."/>
            <person name="Krigas N."/>
            <person name="Grigoriadou K."/>
            <person name="Maloupa E."/>
            <person name="Willems A."/>
        </authorList>
    </citation>
    <scope>NUCLEOTIDE SEQUENCE</scope>
    <source>
        <strain evidence="6">LMG 31231</strain>
    </source>
</reference>
<evidence type="ECO:0000256" key="3">
    <source>
        <dbReference type="ARBA" id="ARBA00023163"/>
    </source>
</evidence>
<gene>
    <name evidence="6" type="ORF">GXW76_19770</name>
</gene>
<dbReference type="InterPro" id="IPR036271">
    <property type="entry name" value="Tet_transcr_reg_TetR-rel_C_sf"/>
</dbReference>
<evidence type="ECO:0000256" key="4">
    <source>
        <dbReference type="PROSITE-ProRule" id="PRU00335"/>
    </source>
</evidence>
<organism evidence="6 7">
    <name type="scientific">Neoroseomonas soli</name>
    <dbReference type="NCBI Taxonomy" id="1081025"/>
    <lineage>
        <taxon>Bacteria</taxon>
        <taxon>Pseudomonadati</taxon>
        <taxon>Pseudomonadota</taxon>
        <taxon>Alphaproteobacteria</taxon>
        <taxon>Acetobacterales</taxon>
        <taxon>Acetobacteraceae</taxon>
        <taxon>Neoroseomonas</taxon>
    </lineage>
</organism>
<protein>
    <submittedName>
        <fullName evidence="6">TetR/AcrR family transcriptional regulator</fullName>
    </submittedName>
</protein>
<name>A0A9X9X1Z3_9PROT</name>
<sequence>MGSPARPRLRRKEARPGELLSAALDTFREKGFAATRMDDIAARAGVSKGTIYLYYPSKEAVFEAMVRANLLPNIERMEAAIADEERSSADRLRLLVTAFGEIAGDARLVAVPKLVLAEAGNFPEMARFYRHEVIGRALSLVSGVLEAGMAHGEFRRLDAALTARLFLAPVIVAALWQTTFVPVEDAPVPPADLLRLHLDLFLRSIAADASGGAP</sequence>
<dbReference type="InterPro" id="IPR001647">
    <property type="entry name" value="HTH_TetR"/>
</dbReference>
<dbReference type="RefSeq" id="WP_211863828.1">
    <property type="nucleotide sequence ID" value="NZ_JAAEDM010000071.1"/>
</dbReference>
<dbReference type="Pfam" id="PF14246">
    <property type="entry name" value="TetR_C_7"/>
    <property type="match status" value="1"/>
</dbReference>
<dbReference type="InterPro" id="IPR009057">
    <property type="entry name" value="Homeodomain-like_sf"/>
</dbReference>
<proteinExistence type="predicted"/>
<dbReference type="EMBL" id="JAAEDM010000071">
    <property type="protein sequence ID" value="MBR0673422.1"/>
    <property type="molecule type" value="Genomic_DNA"/>
</dbReference>
<dbReference type="PANTHER" id="PTHR30055">
    <property type="entry name" value="HTH-TYPE TRANSCRIPTIONAL REGULATOR RUTR"/>
    <property type="match status" value="1"/>
</dbReference>
<comment type="caution">
    <text evidence="6">The sequence shown here is derived from an EMBL/GenBank/DDBJ whole genome shotgun (WGS) entry which is preliminary data.</text>
</comment>
<dbReference type="Proteomes" id="UP001138751">
    <property type="component" value="Unassembled WGS sequence"/>
</dbReference>
<keyword evidence="7" id="KW-1185">Reference proteome</keyword>
<evidence type="ECO:0000313" key="7">
    <source>
        <dbReference type="Proteomes" id="UP001138751"/>
    </source>
</evidence>
<keyword evidence="1" id="KW-0805">Transcription regulation</keyword>
<evidence type="ECO:0000256" key="2">
    <source>
        <dbReference type="ARBA" id="ARBA00023125"/>
    </source>
</evidence>
<dbReference type="InterPro" id="IPR039536">
    <property type="entry name" value="TetR_C_Proteobacteria"/>
</dbReference>
<keyword evidence="3" id="KW-0804">Transcription</keyword>
<feature type="domain" description="HTH tetR-type" evidence="5">
    <location>
        <begin position="13"/>
        <end position="73"/>
    </location>
</feature>
<evidence type="ECO:0000313" key="6">
    <source>
        <dbReference type="EMBL" id="MBR0673422.1"/>
    </source>
</evidence>
<accession>A0A9X9X1Z3</accession>
<dbReference type="PROSITE" id="PS50977">
    <property type="entry name" value="HTH_TETR_2"/>
    <property type="match status" value="1"/>
</dbReference>
<dbReference type="FunFam" id="1.10.10.60:FF:000141">
    <property type="entry name" value="TetR family transcriptional regulator"/>
    <property type="match status" value="1"/>
</dbReference>
<dbReference type="AlphaFoldDB" id="A0A9X9X1Z3"/>
<dbReference type="PANTHER" id="PTHR30055:SF234">
    <property type="entry name" value="HTH-TYPE TRANSCRIPTIONAL REGULATOR BETI"/>
    <property type="match status" value="1"/>
</dbReference>
<dbReference type="GO" id="GO:0003700">
    <property type="term" value="F:DNA-binding transcription factor activity"/>
    <property type="evidence" value="ECO:0007669"/>
    <property type="project" value="TreeGrafter"/>
</dbReference>
<keyword evidence="2 4" id="KW-0238">DNA-binding</keyword>
<dbReference type="Pfam" id="PF00440">
    <property type="entry name" value="TetR_N"/>
    <property type="match status" value="1"/>
</dbReference>